<feature type="compositionally biased region" description="Basic and acidic residues" evidence="1">
    <location>
        <begin position="1"/>
        <end position="11"/>
    </location>
</feature>
<dbReference type="Gene3D" id="3.40.630.30">
    <property type="match status" value="1"/>
</dbReference>
<dbReference type="GO" id="GO:0016747">
    <property type="term" value="F:acyltransferase activity, transferring groups other than amino-acyl groups"/>
    <property type="evidence" value="ECO:0007669"/>
    <property type="project" value="InterPro"/>
</dbReference>
<dbReference type="STRING" id="985895.E4ZHB7"/>
<evidence type="ECO:0000259" key="2">
    <source>
        <dbReference type="PROSITE" id="PS51186"/>
    </source>
</evidence>
<dbReference type="Pfam" id="PF13508">
    <property type="entry name" value="Acetyltransf_7"/>
    <property type="match status" value="1"/>
</dbReference>
<feature type="region of interest" description="Disordered" evidence="1">
    <location>
        <begin position="1"/>
        <end position="20"/>
    </location>
</feature>
<dbReference type="SUPFAM" id="SSF55729">
    <property type="entry name" value="Acyl-CoA N-acyltransferases (Nat)"/>
    <property type="match status" value="1"/>
</dbReference>
<evidence type="ECO:0000313" key="3">
    <source>
        <dbReference type="EMBL" id="CBX90687.1"/>
    </source>
</evidence>
<sequence length="363" mass="41212">MARVANLEHHPGAAQARKVASNQEDDGVTCVTGMLEDEELLLIEKRCPDYLHMILVASEAAFAAVTYQLKTLSWKATFHFVDAQRRRGASLGTSYLSSVAMGSIDHSTFLPMSAQYAVREAKTRQELDRIVDVIWAANYTPYEPFVQIFFPVLGFTKAHREAAISESKERLWTQHQHDPSSHWYYAFNTITGQTVGSAQWVISRTNPFAAEAPKLTAPWWPEGDSRRFCESILNQVYKPRANWMKRPHCALNWMAVHPAYRQRGIGSLLMNAGIYQADQLDLECWMESSSMGKPLYAKFGFQSLIKLAFDDEEVCASDEWRKCAHELTPPPIFAMWRPKKTASALAARNMEDIKMPWSLGVEK</sequence>
<dbReference type="HOGENOM" id="CLU_060131_4_0_1"/>
<dbReference type="eggNOG" id="ENOG502S43D">
    <property type="taxonomic scope" value="Eukaryota"/>
</dbReference>
<dbReference type="InterPro" id="IPR016181">
    <property type="entry name" value="Acyl_CoA_acyltransferase"/>
</dbReference>
<evidence type="ECO:0000313" key="4">
    <source>
        <dbReference type="Proteomes" id="UP000002668"/>
    </source>
</evidence>
<dbReference type="InterPro" id="IPR052523">
    <property type="entry name" value="Trichothecene_AcTrans"/>
</dbReference>
<protein>
    <recommendedName>
        <fullName evidence="2">N-acetyltransferase domain-containing protein</fullName>
    </recommendedName>
</protein>
<dbReference type="EMBL" id="FP929065">
    <property type="protein sequence ID" value="CBX90687.1"/>
    <property type="molecule type" value="Genomic_DNA"/>
</dbReference>
<dbReference type="PANTHER" id="PTHR42791">
    <property type="entry name" value="GNAT FAMILY ACETYLTRANSFERASE"/>
    <property type="match status" value="1"/>
</dbReference>
<feature type="domain" description="N-acetyltransferase" evidence="2">
    <location>
        <begin position="247"/>
        <end position="321"/>
    </location>
</feature>
<dbReference type="VEuPathDB" id="FungiDB:LEMA_P057210.1"/>
<reference evidence="4" key="1">
    <citation type="journal article" date="2011" name="Nat. Commun.">
        <title>Effector diversification within compartments of the Leptosphaeria maculans genome affected by Repeat-Induced Point mutations.</title>
        <authorList>
            <person name="Rouxel T."/>
            <person name="Grandaubert J."/>
            <person name="Hane J.K."/>
            <person name="Hoede C."/>
            <person name="van de Wouw A.P."/>
            <person name="Couloux A."/>
            <person name="Dominguez V."/>
            <person name="Anthouard V."/>
            <person name="Bally P."/>
            <person name="Bourras S."/>
            <person name="Cozijnsen A.J."/>
            <person name="Ciuffetti L.M."/>
            <person name="Degrave A."/>
            <person name="Dilmaghani A."/>
            <person name="Duret L."/>
            <person name="Fudal I."/>
            <person name="Goodwin S.B."/>
            <person name="Gout L."/>
            <person name="Glaser N."/>
            <person name="Linglin J."/>
            <person name="Kema G.H.J."/>
            <person name="Lapalu N."/>
            <person name="Lawrence C.B."/>
            <person name="May K."/>
            <person name="Meyer M."/>
            <person name="Ollivier B."/>
            <person name="Poulain J."/>
            <person name="Schoch C.L."/>
            <person name="Simon A."/>
            <person name="Spatafora J.W."/>
            <person name="Stachowiak A."/>
            <person name="Turgeon B.G."/>
            <person name="Tyler B.M."/>
            <person name="Vincent D."/>
            <person name="Weissenbach J."/>
            <person name="Amselem J."/>
            <person name="Quesneville H."/>
            <person name="Oliver R.P."/>
            <person name="Wincker P."/>
            <person name="Balesdent M.-H."/>
            <person name="Howlett B.J."/>
        </authorList>
    </citation>
    <scope>NUCLEOTIDE SEQUENCE [LARGE SCALE GENOMIC DNA]</scope>
    <source>
        <strain evidence="4">JN3 / isolate v23.1.3 / race Av1-4-5-6-7-8</strain>
    </source>
</reference>
<proteinExistence type="predicted"/>
<name>E4ZHB7_LEPMJ</name>
<dbReference type="OrthoDB" id="410198at2759"/>
<accession>E4ZHB7</accession>
<dbReference type="InterPro" id="IPR000182">
    <property type="entry name" value="GNAT_dom"/>
</dbReference>
<dbReference type="Proteomes" id="UP000002668">
    <property type="component" value="Genome"/>
</dbReference>
<dbReference type="CDD" id="cd04301">
    <property type="entry name" value="NAT_SF"/>
    <property type="match status" value="1"/>
</dbReference>
<dbReference type="InParanoid" id="E4ZHB7"/>
<dbReference type="AlphaFoldDB" id="E4ZHB7"/>
<gene>
    <name evidence="3" type="ORF">LEMA_P057210.1</name>
</gene>
<dbReference type="OMA" id="HCALNWM"/>
<organism evidence="4">
    <name type="scientific">Leptosphaeria maculans (strain JN3 / isolate v23.1.3 / race Av1-4-5-6-7-8)</name>
    <name type="common">Blackleg fungus</name>
    <name type="synonym">Phoma lingam</name>
    <dbReference type="NCBI Taxonomy" id="985895"/>
    <lineage>
        <taxon>Eukaryota</taxon>
        <taxon>Fungi</taxon>
        <taxon>Dikarya</taxon>
        <taxon>Ascomycota</taxon>
        <taxon>Pezizomycotina</taxon>
        <taxon>Dothideomycetes</taxon>
        <taxon>Pleosporomycetidae</taxon>
        <taxon>Pleosporales</taxon>
        <taxon>Pleosporineae</taxon>
        <taxon>Leptosphaeriaceae</taxon>
        <taxon>Plenodomus</taxon>
        <taxon>Plenodomus lingam/Leptosphaeria maculans species complex</taxon>
    </lineage>
</organism>
<dbReference type="PANTHER" id="PTHR42791:SF5">
    <property type="entry name" value="HYPOTHETICAL ACETYLTRANSFERASE (EUROFUNG)"/>
    <property type="match status" value="1"/>
</dbReference>
<keyword evidence="4" id="KW-1185">Reference proteome</keyword>
<dbReference type="PROSITE" id="PS51186">
    <property type="entry name" value="GNAT"/>
    <property type="match status" value="1"/>
</dbReference>
<evidence type="ECO:0000256" key="1">
    <source>
        <dbReference type="SAM" id="MobiDB-lite"/>
    </source>
</evidence>